<dbReference type="GO" id="GO:0005886">
    <property type="term" value="C:plasma membrane"/>
    <property type="evidence" value="ECO:0007669"/>
    <property type="project" value="TreeGrafter"/>
</dbReference>
<sequence length="356" mass="38140">MPRTHSHFPVYSIGQIRTPTLSGRRSAESGGGRMMSSATRFTVGHAPFMHCGQSISIRHLIIMAAALPAIVPTILRFGMPALAVLLMAVGSAMIWEVLFQLISRKPSSAKDGGAALTGLLIAMLMPMAMPWWAVVCATGLAVGLGREIYGGTGTHPFNPAALVTALLLISWPHLYDLDRTFLNYTLNFPAIWPLVEVKAMGAEAAFRFNMADLFMGREIAYIGTGCAAGLLIGGIFLMLTGISRWEICLSFLAGILLTATAFHLMNPALYAGPLFHLLTGSTLLVAFFLMPEDAGSPVLPIPMLIFGLGGGALVIIIRNLGVYGDGAVFAVLLMNLLTPILDRMRPKALGRSSWEK</sequence>
<name>A0A5S5MCW2_9BACT</name>
<feature type="transmembrane region" description="Helical" evidence="9">
    <location>
        <begin position="219"/>
        <end position="240"/>
    </location>
</feature>
<feature type="transmembrane region" description="Helical" evidence="9">
    <location>
        <begin position="270"/>
        <end position="290"/>
    </location>
</feature>
<evidence type="ECO:0000256" key="3">
    <source>
        <dbReference type="ARBA" id="ARBA00022630"/>
    </source>
</evidence>
<feature type="transmembrane region" description="Helical" evidence="9">
    <location>
        <begin position="114"/>
        <end position="144"/>
    </location>
</feature>
<dbReference type="PANTHER" id="PTHR30578">
    <property type="entry name" value="ELECTRON TRANSPORT COMPLEX PROTEIN RNFD"/>
    <property type="match status" value="1"/>
</dbReference>
<feature type="transmembrane region" description="Helical" evidence="9">
    <location>
        <begin position="247"/>
        <end position="264"/>
    </location>
</feature>
<evidence type="ECO:0000256" key="5">
    <source>
        <dbReference type="ARBA" id="ARBA00022692"/>
    </source>
</evidence>
<keyword evidence="2" id="KW-0597">Phosphoprotein</keyword>
<protein>
    <submittedName>
        <fullName evidence="10">RnfABCDGE type electron transport complex subunit D</fullName>
    </submittedName>
</protein>
<dbReference type="PANTHER" id="PTHR30578:SF0">
    <property type="entry name" value="ION-TRANSLOCATING OXIDOREDUCTASE COMPLEX SUBUNIT D"/>
    <property type="match status" value="1"/>
</dbReference>
<evidence type="ECO:0000313" key="10">
    <source>
        <dbReference type="EMBL" id="TYT73553.1"/>
    </source>
</evidence>
<keyword evidence="8 9" id="KW-0472">Membrane</keyword>
<keyword evidence="1" id="KW-0813">Transport</keyword>
<dbReference type="Pfam" id="PF03116">
    <property type="entry name" value="NQR2_RnfD_RnfE"/>
    <property type="match status" value="1"/>
</dbReference>
<proteinExistence type="predicted"/>
<evidence type="ECO:0000256" key="2">
    <source>
        <dbReference type="ARBA" id="ARBA00022553"/>
    </source>
</evidence>
<dbReference type="OrthoDB" id="9776359at2"/>
<dbReference type="AlphaFoldDB" id="A0A5S5MCW2"/>
<dbReference type="EMBL" id="VDMB01000026">
    <property type="protein sequence ID" value="TYT73553.1"/>
    <property type="molecule type" value="Genomic_DNA"/>
</dbReference>
<dbReference type="Proteomes" id="UP000321899">
    <property type="component" value="Unassembled WGS sequence"/>
</dbReference>
<feature type="transmembrane region" description="Helical" evidence="9">
    <location>
        <begin position="82"/>
        <end position="102"/>
    </location>
</feature>
<evidence type="ECO:0000313" key="11">
    <source>
        <dbReference type="Proteomes" id="UP000321899"/>
    </source>
</evidence>
<evidence type="ECO:0000256" key="9">
    <source>
        <dbReference type="SAM" id="Phobius"/>
    </source>
</evidence>
<evidence type="ECO:0000256" key="6">
    <source>
        <dbReference type="ARBA" id="ARBA00022967"/>
    </source>
</evidence>
<gene>
    <name evidence="10" type="ORF">FIM25_14590</name>
</gene>
<keyword evidence="6" id="KW-1278">Translocase</keyword>
<evidence type="ECO:0000256" key="8">
    <source>
        <dbReference type="ARBA" id="ARBA00023136"/>
    </source>
</evidence>
<feature type="transmembrane region" description="Helical" evidence="9">
    <location>
        <begin position="297"/>
        <end position="317"/>
    </location>
</feature>
<evidence type="ECO:0000256" key="4">
    <source>
        <dbReference type="ARBA" id="ARBA00022643"/>
    </source>
</evidence>
<organism evidence="10 11">
    <name type="scientific">Desulfobotulus mexicanus</name>
    <dbReference type="NCBI Taxonomy" id="2586642"/>
    <lineage>
        <taxon>Bacteria</taxon>
        <taxon>Pseudomonadati</taxon>
        <taxon>Thermodesulfobacteriota</taxon>
        <taxon>Desulfobacteria</taxon>
        <taxon>Desulfobacterales</taxon>
        <taxon>Desulfobacteraceae</taxon>
        <taxon>Desulfobotulus</taxon>
    </lineage>
</organism>
<evidence type="ECO:0000256" key="1">
    <source>
        <dbReference type="ARBA" id="ARBA00022448"/>
    </source>
</evidence>
<feature type="transmembrane region" description="Helical" evidence="9">
    <location>
        <begin position="156"/>
        <end position="174"/>
    </location>
</feature>
<keyword evidence="5 9" id="KW-0812">Transmembrane</keyword>
<feature type="transmembrane region" description="Helical" evidence="9">
    <location>
        <begin position="323"/>
        <end position="341"/>
    </location>
</feature>
<keyword evidence="3" id="KW-0285">Flavoprotein</keyword>
<evidence type="ECO:0000256" key="7">
    <source>
        <dbReference type="ARBA" id="ARBA00022989"/>
    </source>
</evidence>
<keyword evidence="7 9" id="KW-1133">Transmembrane helix</keyword>
<comment type="caution">
    <text evidence="10">The sequence shown here is derived from an EMBL/GenBank/DDBJ whole genome shotgun (WGS) entry which is preliminary data.</text>
</comment>
<dbReference type="GO" id="GO:0055085">
    <property type="term" value="P:transmembrane transport"/>
    <property type="evidence" value="ECO:0007669"/>
    <property type="project" value="InterPro"/>
</dbReference>
<reference evidence="10 11" key="1">
    <citation type="submission" date="2019-06" db="EMBL/GenBank/DDBJ databases">
        <title>Desulfobotulus mexicanus sp. nov., a novel sulfate-reducing bacterium isolated from the sediment of an alkaline crater lake in Mexico.</title>
        <authorList>
            <person name="Hirschler-Rea A."/>
        </authorList>
    </citation>
    <scope>NUCLEOTIDE SEQUENCE [LARGE SCALE GENOMIC DNA]</scope>
    <source>
        <strain evidence="10 11">PAR22N</strain>
    </source>
</reference>
<dbReference type="InterPro" id="IPR004338">
    <property type="entry name" value="NqrB/RnfD"/>
</dbReference>
<keyword evidence="4" id="KW-0288">FMN</keyword>
<feature type="transmembrane region" description="Helical" evidence="9">
    <location>
        <begin position="57"/>
        <end position="75"/>
    </location>
</feature>
<keyword evidence="11" id="KW-1185">Reference proteome</keyword>
<accession>A0A5S5MCW2</accession>